<dbReference type="SMART" id="SM00150">
    <property type="entry name" value="SPEC"/>
    <property type="match status" value="9"/>
</dbReference>
<feature type="domain" description="KASH" evidence="13">
    <location>
        <begin position="1558"/>
        <end position="1617"/>
    </location>
</feature>
<evidence type="ECO:0000256" key="4">
    <source>
        <dbReference type="ARBA" id="ARBA00022692"/>
    </source>
</evidence>
<feature type="region of interest" description="Disordered" evidence="11">
    <location>
        <begin position="1478"/>
        <end position="1500"/>
    </location>
</feature>
<keyword evidence="10" id="KW-0175">Coiled coil</keyword>
<evidence type="ECO:0000313" key="15">
    <source>
        <dbReference type="Proteomes" id="UP000678393"/>
    </source>
</evidence>
<gene>
    <name evidence="14" type="ORF">CUNI_LOCUS20563</name>
</gene>
<reference evidence="14" key="1">
    <citation type="submission" date="2021-04" db="EMBL/GenBank/DDBJ databases">
        <authorList>
            <consortium name="Molecular Ecology Group"/>
        </authorList>
    </citation>
    <scope>NUCLEOTIDE SEQUENCE</scope>
</reference>
<evidence type="ECO:0000256" key="5">
    <source>
        <dbReference type="ARBA" id="ARBA00022737"/>
    </source>
</evidence>
<dbReference type="Gene3D" id="1.20.58.60">
    <property type="match status" value="7"/>
</dbReference>
<dbReference type="PANTHER" id="PTHR14514">
    <property type="entry name" value="PKA ANCHORING PROTEIN"/>
    <property type="match status" value="1"/>
</dbReference>
<comment type="subcellular location">
    <subcellularLocation>
        <location evidence="1">Nucleus membrane</location>
    </subcellularLocation>
</comment>
<dbReference type="InterPro" id="IPR002017">
    <property type="entry name" value="Spectrin_repeat"/>
</dbReference>
<dbReference type="SMART" id="SM01249">
    <property type="entry name" value="KASH"/>
    <property type="match status" value="1"/>
</dbReference>
<comment type="similarity">
    <text evidence="2">Belongs to the nesprin family.</text>
</comment>
<evidence type="ECO:0000256" key="10">
    <source>
        <dbReference type="SAM" id="Coils"/>
    </source>
</evidence>
<dbReference type="PANTHER" id="PTHR14514:SF2">
    <property type="entry name" value="A-KINASE ANCHOR PROTEIN 6"/>
    <property type="match status" value="1"/>
</dbReference>
<feature type="non-terminal residue" evidence="14">
    <location>
        <position position="1"/>
    </location>
</feature>
<dbReference type="PROSITE" id="PS51049">
    <property type="entry name" value="KASH"/>
    <property type="match status" value="1"/>
</dbReference>
<evidence type="ECO:0000256" key="8">
    <source>
        <dbReference type="ARBA" id="ARBA00023242"/>
    </source>
</evidence>
<evidence type="ECO:0000256" key="6">
    <source>
        <dbReference type="ARBA" id="ARBA00022989"/>
    </source>
</evidence>
<dbReference type="OrthoDB" id="18853at2759"/>
<keyword evidence="15" id="KW-1185">Reference proteome</keyword>
<keyword evidence="3" id="KW-0597">Phosphoprotein</keyword>
<proteinExistence type="inferred from homology"/>
<evidence type="ECO:0000256" key="2">
    <source>
        <dbReference type="ARBA" id="ARBA00008619"/>
    </source>
</evidence>
<evidence type="ECO:0000256" key="3">
    <source>
        <dbReference type="ARBA" id="ARBA00022553"/>
    </source>
</evidence>
<keyword evidence="8" id="KW-0539">Nucleus</keyword>
<dbReference type="InterPro" id="IPR012315">
    <property type="entry name" value="KASH"/>
</dbReference>
<dbReference type="EMBL" id="CAJHNH020007813">
    <property type="protein sequence ID" value="CAG5135005.1"/>
    <property type="molecule type" value="Genomic_DNA"/>
</dbReference>
<dbReference type="GO" id="GO:0031965">
    <property type="term" value="C:nuclear membrane"/>
    <property type="evidence" value="ECO:0007669"/>
    <property type="project" value="UniProtKB-SubCell"/>
</dbReference>
<evidence type="ECO:0000256" key="11">
    <source>
        <dbReference type="SAM" id="MobiDB-lite"/>
    </source>
</evidence>
<keyword evidence="4 9" id="KW-0812">Transmembrane</keyword>
<feature type="region of interest" description="Disordered" evidence="11">
    <location>
        <begin position="1077"/>
        <end position="1159"/>
    </location>
</feature>
<feature type="compositionally biased region" description="Polar residues" evidence="11">
    <location>
        <begin position="1486"/>
        <end position="1500"/>
    </location>
</feature>
<dbReference type="Proteomes" id="UP000678393">
    <property type="component" value="Unassembled WGS sequence"/>
</dbReference>
<evidence type="ECO:0000313" key="14">
    <source>
        <dbReference type="EMBL" id="CAG5135005.1"/>
    </source>
</evidence>
<feature type="transmembrane region" description="Helical" evidence="12">
    <location>
        <begin position="1564"/>
        <end position="1585"/>
    </location>
</feature>
<sequence>DLHANLEKNSDQLKSFSAIADQLRQVCEPTVQYDIQRTVSDIQTKWMQLSSDLKQRCNEYETYLDEWQLFENQYSTIQGWLDNKVMSIDLSSTDTVSSETLTKLQQELGSFQTLVSDLSRQNEMLTKRMNPSTVSIMKSRQFTIDQKMLALKQKLSQLSVTVSRDLCMHEKFKEKFEVVEKFLSYAEIILGYDDPEKAAAEQEAIGLRFEQLKNLLLLFSDNHKQLDEVNDLGYQLALSKTDATKLRELNHKWYKLYEDTKDKSRTLQGNLLQQQNFASKCETWENFLSQSEQKLTEKLKRNLNDLSDQLCSIQQFENELYSQQQIIHAILSDGQKMISAGEVEDKDDFQRKLSLLFEQWHHVSRKASQRKAEIEEIMNRWCEFNTRSQQLKCWFNDTEKYLETSPSDSNSLQAIKNSMEKVQTVKHELQKQEVTYNKILDLGENLLQHADDRAAKQIEATLSDIQQSRHSVLTALEKRRLQLEVIDQQWLHSETEIDDMLCQLTEIRRILNADIPTTYDGLQLEINRCQDIEKAFIELENKEQSLLTKKKYLDSIIQEEDMNLLQQRIQLLTKQKEELQHQTQVREEKITDTLYRWTDLNKHLKSLMDWIEEMTVKISNKDISIEDLLARLETEYKQEAENKEVQKAIIHEQGRQLMKVCDDIKASEIEQKLLRLEDKWQHLKRVMDTRYRKLRQTTQDLKQLDISMSKLSQWLSAVENVLSEDIIFNSNDLREMEAKLQDSMELQQDIESHAESVSALLNLCRALLNDSDACPTETELLALEHSMKNLEKRWQTICLVSPQRKTRVKETWQLWEKFREDCDKFSQWISQVEQEVGDFEIEVTTVKAAKEYIHKYEDLQCDIHDHLSDLEHINRIYCQLVKGCTDSDDARKYRMTELNERWDALQHKVTEIMKKLCSSSIIKEDFEATLTSLLKWLTEFSEQLTRLQNTPAFDLEDRIALIRRLDAEIQNKLLRITYLDQAGVHLMQKADSQEALRVQRELNTFKSLYKTVQARFATVKLQVGHMSVTEAEDKSVICSSEDRHQRLDADHTREQHNIPGRDAIQKYIAELEQYLEKSPPESPPLGQRTHVYSSRASVSPSRETSFTASRFESLGRRSQSPSQLRSRSPTSKSVAITRSSSTHRRLSPGQRSPSRSAVDITGQTKIRVLMEQLADTLDDCNVKLTTLKRTLGHFEGTEQSIHILAECESAVEHVKALDRLLKTETGLTIDSIDEQVRSVVQRWESLQMYVKDLRFSQESYNLAQFERDIECMLSWLNEAEALKSRSQQEDIARKYKEFLSQVESKRADMLSINLHSVNQKYLRTDLSRKRHLEAKLMDMNRRWKLILAQAAKVQSSWTQHEEFLTRIDNYYLWLENIETQVSHCEPVNSSVDQSVLQRKYAKLQELYLDVIRNQETILSLKETADQLLKNTELPELSTARDKIYIVQKRVQTLTHLISSYITALKTRLKTAAKMETRHDSFDTNEGKSSGVGSCFASRSSTPLQPQSLTLRAGNQSPFAAPRLRLPSLPSRAEDIEKLSTEHKPEKVDVQHTTKTVGPSLLTRVFRAALPIQLLLLLLWLLFWLMPVCEDENGCMQINNLQYSMVPMLRYTDGAPPM</sequence>
<feature type="topological domain" description="Perinuclear space" evidence="9">
    <location>
        <begin position="1588"/>
        <end position="1617"/>
    </location>
</feature>
<dbReference type="InterPro" id="IPR018159">
    <property type="entry name" value="Spectrin/alpha-actinin"/>
</dbReference>
<comment type="caution">
    <text evidence="14">The sequence shown here is derived from an EMBL/GenBank/DDBJ whole genome shotgun (WGS) entry which is preliminary data.</text>
</comment>
<keyword evidence="7 9" id="KW-0472">Membrane</keyword>
<evidence type="ECO:0000256" key="7">
    <source>
        <dbReference type="ARBA" id="ARBA00023136"/>
    </source>
</evidence>
<evidence type="ECO:0000256" key="9">
    <source>
        <dbReference type="PROSITE-ProRule" id="PRU00385"/>
    </source>
</evidence>
<evidence type="ECO:0000256" key="1">
    <source>
        <dbReference type="ARBA" id="ARBA00004126"/>
    </source>
</evidence>
<dbReference type="CDD" id="cd00176">
    <property type="entry name" value="SPEC"/>
    <property type="match status" value="4"/>
</dbReference>
<evidence type="ECO:0000259" key="13">
    <source>
        <dbReference type="PROSITE" id="PS51049"/>
    </source>
</evidence>
<evidence type="ECO:0000256" key="12">
    <source>
        <dbReference type="SAM" id="Phobius"/>
    </source>
</evidence>
<organism evidence="14 15">
    <name type="scientific">Candidula unifasciata</name>
    <dbReference type="NCBI Taxonomy" id="100452"/>
    <lineage>
        <taxon>Eukaryota</taxon>
        <taxon>Metazoa</taxon>
        <taxon>Spiralia</taxon>
        <taxon>Lophotrochozoa</taxon>
        <taxon>Mollusca</taxon>
        <taxon>Gastropoda</taxon>
        <taxon>Heterobranchia</taxon>
        <taxon>Euthyneura</taxon>
        <taxon>Panpulmonata</taxon>
        <taxon>Eupulmonata</taxon>
        <taxon>Stylommatophora</taxon>
        <taxon>Helicina</taxon>
        <taxon>Helicoidea</taxon>
        <taxon>Geomitridae</taxon>
        <taxon>Candidula</taxon>
    </lineage>
</organism>
<feature type="compositionally biased region" description="Polar residues" evidence="11">
    <location>
        <begin position="1090"/>
        <end position="1110"/>
    </location>
</feature>
<keyword evidence="5" id="KW-0677">Repeat</keyword>
<feature type="compositionally biased region" description="Low complexity" evidence="11">
    <location>
        <begin position="1116"/>
        <end position="1131"/>
    </location>
</feature>
<feature type="topological domain" description="Cytoplasmic" evidence="9">
    <location>
        <begin position="1"/>
        <end position="1566"/>
    </location>
</feature>
<feature type="coiled-coil region" evidence="10">
    <location>
        <begin position="522"/>
        <end position="589"/>
    </location>
</feature>
<dbReference type="SUPFAM" id="SSF46966">
    <property type="entry name" value="Spectrin repeat"/>
    <property type="match status" value="10"/>
</dbReference>
<accession>A0A8S4A4N9</accession>
<dbReference type="Pfam" id="PF00435">
    <property type="entry name" value="Spectrin"/>
    <property type="match status" value="4"/>
</dbReference>
<name>A0A8S4A4N9_9EUPU</name>
<keyword evidence="6 12" id="KW-1133">Transmembrane helix</keyword>
<dbReference type="Pfam" id="PF10541">
    <property type="entry name" value="KASH"/>
    <property type="match status" value="1"/>
</dbReference>
<protein>
    <recommendedName>
        <fullName evidence="13">KASH domain-containing protein</fullName>
    </recommendedName>
</protein>